<evidence type="ECO:0008006" key="4">
    <source>
        <dbReference type="Google" id="ProtNLM"/>
    </source>
</evidence>
<dbReference type="EMBL" id="HBFP01012632">
    <property type="protein sequence ID" value="CAD8824726.1"/>
    <property type="molecule type" value="Transcribed_RNA"/>
</dbReference>
<reference evidence="2" key="1">
    <citation type="submission" date="2021-01" db="EMBL/GenBank/DDBJ databases">
        <authorList>
            <person name="Corre E."/>
            <person name="Pelletier E."/>
            <person name="Niang G."/>
            <person name="Scheremetjew M."/>
            <person name="Finn R."/>
            <person name="Kale V."/>
            <person name="Holt S."/>
            <person name="Cochrane G."/>
            <person name="Meng A."/>
            <person name="Brown T."/>
            <person name="Cohen L."/>
        </authorList>
    </citation>
    <scope>NUCLEOTIDE SEQUENCE</scope>
    <source>
        <strain evidence="2">CCMP3278</strain>
    </source>
</reference>
<comment type="similarity">
    <text evidence="1">Belongs to the MYG1 family.</text>
</comment>
<dbReference type="AlphaFoldDB" id="A0A6T6PCI7"/>
<evidence type="ECO:0000313" key="2">
    <source>
        <dbReference type="EMBL" id="CAD8824725.1"/>
    </source>
</evidence>
<dbReference type="GO" id="GO:0005737">
    <property type="term" value="C:cytoplasm"/>
    <property type="evidence" value="ECO:0007669"/>
    <property type="project" value="TreeGrafter"/>
</dbReference>
<dbReference type="InterPro" id="IPR003226">
    <property type="entry name" value="MYG1_exonuclease"/>
</dbReference>
<dbReference type="PANTHER" id="PTHR11215">
    <property type="entry name" value="METAL DEPENDENT HYDROLASE - RELATED"/>
    <property type="match status" value="1"/>
</dbReference>
<dbReference type="Pfam" id="PF03690">
    <property type="entry name" value="MYG1_exonuc"/>
    <property type="match status" value="1"/>
</dbReference>
<evidence type="ECO:0000256" key="1">
    <source>
        <dbReference type="ARBA" id="ARBA00010105"/>
    </source>
</evidence>
<dbReference type="GO" id="GO:0005634">
    <property type="term" value="C:nucleus"/>
    <property type="evidence" value="ECO:0007669"/>
    <property type="project" value="TreeGrafter"/>
</dbReference>
<evidence type="ECO:0000313" key="3">
    <source>
        <dbReference type="EMBL" id="CAD8824726.1"/>
    </source>
</evidence>
<name>A0A6T6PCI7_9RHOD</name>
<accession>A0A6T6PCI7</accession>
<proteinExistence type="inferred from homology"/>
<protein>
    <recommendedName>
        <fullName evidence="4">Metal-dependent protein hydrolase</fullName>
    </recommendedName>
</protein>
<organism evidence="2">
    <name type="scientific">Timspurckia oligopyrenoides</name>
    <dbReference type="NCBI Taxonomy" id="708627"/>
    <lineage>
        <taxon>Eukaryota</taxon>
        <taxon>Rhodophyta</taxon>
        <taxon>Bangiophyceae</taxon>
        <taxon>Porphyridiales</taxon>
        <taxon>Porphyridiaceae</taxon>
        <taxon>Timspurckia</taxon>
    </lineage>
</organism>
<sequence>MHISYPKPIKSCESPSHETLNRSDCEKEASIGTDRNALGVSIHRLNETMRTCFVLSTFGTHRCSQIRSFCSIHHTRIIHKSSPNFNDSRNFSSSINTPLTAVKRIGTHSGTFHCDEALACFFLKLLPDFKTAQIVRSRDPHVLQHSDVLVDVGGEYNPEKLLFDHHQRGFHQVYSPEYQTKLSSAGLIYKHYHREILTAIVPSLSSTESDLNIVADRVYKTFVESIDGIDNGVSQYPTEEKARYEIQTDVSSRIARMNPAWNESCSQEETDARFERACSLVGSEFTEIVLRCVKAWLPARSVVLNAVSDRFSVDKSGEIIRLDRYCPWKSHLFLLEPQNEIKYVLYADEMKRWRIQCVPVHEVSFESRLALPEEWRGLTHDELSDVSGIPGCMFVHPTGFIGGNVSYKGVLKMALKSLEMQGNTQ</sequence>
<dbReference type="PANTHER" id="PTHR11215:SF1">
    <property type="entry name" value="MYG1 EXONUCLEASE"/>
    <property type="match status" value="1"/>
</dbReference>
<gene>
    <name evidence="2" type="ORF">TOLI1172_LOCUS9124</name>
    <name evidence="3" type="ORF">TOLI1172_LOCUS9125</name>
</gene>
<dbReference type="EMBL" id="HBFP01012631">
    <property type="protein sequence ID" value="CAD8824725.1"/>
    <property type="molecule type" value="Transcribed_RNA"/>
</dbReference>